<protein>
    <submittedName>
        <fullName evidence="1">Uncharacterized protein</fullName>
    </submittedName>
</protein>
<gene>
    <name evidence="1" type="ORF">P4447_02860</name>
</gene>
<evidence type="ECO:0000313" key="1">
    <source>
        <dbReference type="EMBL" id="MED3561490.1"/>
    </source>
</evidence>
<sequence length="60" mass="7149">MEPKKENIRVRLNANIRKKLKKRLMIYCVENDVHQYDIVELALEDILDKLGAIPEDDIRE</sequence>
<evidence type="ECO:0000313" key="2">
    <source>
        <dbReference type="Proteomes" id="UP001330749"/>
    </source>
</evidence>
<dbReference type="SUPFAM" id="SSF47598">
    <property type="entry name" value="Ribbon-helix-helix"/>
    <property type="match status" value="1"/>
</dbReference>
<reference evidence="1 2" key="1">
    <citation type="submission" date="2023-03" db="EMBL/GenBank/DDBJ databases">
        <title>Bacillus Genome Sequencing.</title>
        <authorList>
            <person name="Dunlap C."/>
        </authorList>
    </citation>
    <scope>NUCLEOTIDE SEQUENCE [LARGE SCALE GENOMIC DNA]</scope>
    <source>
        <strain evidence="1 2">B-14544</strain>
    </source>
</reference>
<dbReference type="EMBL" id="JARMQG010000027">
    <property type="protein sequence ID" value="MED3561490.1"/>
    <property type="molecule type" value="Genomic_DNA"/>
</dbReference>
<name>A0ABU6N5T0_9BACI</name>
<organism evidence="1 2">
    <name type="scientific">Bacillus xiapuensis</name>
    <dbReference type="NCBI Taxonomy" id="2014075"/>
    <lineage>
        <taxon>Bacteria</taxon>
        <taxon>Bacillati</taxon>
        <taxon>Bacillota</taxon>
        <taxon>Bacilli</taxon>
        <taxon>Bacillales</taxon>
        <taxon>Bacillaceae</taxon>
        <taxon>Bacillus</taxon>
    </lineage>
</organism>
<proteinExistence type="predicted"/>
<dbReference type="Proteomes" id="UP001330749">
    <property type="component" value="Unassembled WGS sequence"/>
</dbReference>
<accession>A0ABU6N5T0</accession>
<dbReference type="Gene3D" id="1.10.1220.10">
    <property type="entry name" value="Met repressor-like"/>
    <property type="match status" value="1"/>
</dbReference>
<dbReference type="InterPro" id="IPR013321">
    <property type="entry name" value="Arc_rbn_hlx_hlx"/>
</dbReference>
<dbReference type="RefSeq" id="WP_327966361.1">
    <property type="nucleotide sequence ID" value="NZ_JARMQG010000027.1"/>
</dbReference>
<keyword evidence="2" id="KW-1185">Reference proteome</keyword>
<dbReference type="InterPro" id="IPR010985">
    <property type="entry name" value="Ribbon_hlx_hlx"/>
</dbReference>
<comment type="caution">
    <text evidence="1">The sequence shown here is derived from an EMBL/GenBank/DDBJ whole genome shotgun (WGS) entry which is preliminary data.</text>
</comment>